<feature type="transmembrane region" description="Helical" evidence="5">
    <location>
        <begin position="51"/>
        <end position="70"/>
    </location>
</feature>
<feature type="transmembrane region" description="Helical" evidence="5">
    <location>
        <begin position="167"/>
        <end position="185"/>
    </location>
</feature>
<dbReference type="InterPro" id="IPR020846">
    <property type="entry name" value="MFS_dom"/>
</dbReference>
<dbReference type="Pfam" id="PF00083">
    <property type="entry name" value="Sugar_tr"/>
    <property type="match status" value="1"/>
</dbReference>
<feature type="domain" description="Major facilitator superfamily (MFS) profile" evidence="6">
    <location>
        <begin position="11"/>
        <end position="468"/>
    </location>
</feature>
<feature type="transmembrane region" description="Helical" evidence="5">
    <location>
        <begin position="260"/>
        <end position="279"/>
    </location>
</feature>
<keyword evidence="3 5" id="KW-1133">Transmembrane helix</keyword>
<keyword evidence="2 5" id="KW-0812">Transmembrane</keyword>
<accession>A0ABM1NF22</accession>
<sequence length="521" mass="58236">MGFSRQSLPQVLAVTVKNILLVAFGLTLGFPTILIPGLSDQNEELHVDTDGVSWIGSINLISVPIGCLISGTISHTLGRKRAMQLVNLPFIGAWLIFRFATAPYQIFVALALTGLTGGFLEAPVLTYVAEIAQPNLRGMLSSTSTLAVISGVLTMFCLGTFFHWRTVAFICTFFNVVSFILLFFVPESPHWLISKNRNDEAKKSLAWLRGWTTMEAIENEYKEVYKEVKRKEFDGNMNGKEVPKRSKLETIKLFGKKNFFWPYSLISFIFFLHHFNGMTTLQTYSIQIFSSLHVPIDKYYATVMLGIVELCGCLFCVILVHYIGKRVLNFISLAGSCICFTAVATYAYMIDVNNLELPSNNATTGVGLEEVYHEYSWMPLVFLVLAAFVTHAGIRVLPWILTGEVFSNDIRAGASGLAGAIGYVFGFLSNKVFLRMISTLTLPGVFWFNASLSLLGLIFLYFFLPETEGKTLGQITEHFSGGKNMGNHVQRGRHRRQLEQQQQQQMQMSAVNAAYVSEIQT</sequence>
<dbReference type="PROSITE" id="PS50850">
    <property type="entry name" value="MFS"/>
    <property type="match status" value="1"/>
</dbReference>
<evidence type="ECO:0000256" key="4">
    <source>
        <dbReference type="ARBA" id="ARBA00023136"/>
    </source>
</evidence>
<name>A0ABM1NF22_NICVS</name>
<dbReference type="PROSITE" id="PS00217">
    <property type="entry name" value="SUGAR_TRANSPORT_2"/>
    <property type="match status" value="1"/>
</dbReference>
<feature type="transmembrane region" description="Helical" evidence="5">
    <location>
        <begin position="413"/>
        <end position="433"/>
    </location>
</feature>
<gene>
    <name evidence="8" type="primary">LOC108568704</name>
</gene>
<protein>
    <submittedName>
        <fullName evidence="8">Facilitated trehalose transporter Tret1-like</fullName>
    </submittedName>
</protein>
<dbReference type="InterPro" id="IPR050549">
    <property type="entry name" value="MFS_Trehalose_Transporter"/>
</dbReference>
<comment type="subcellular location">
    <subcellularLocation>
        <location evidence="1">Membrane</location>
        <topology evidence="1">Multi-pass membrane protein</topology>
    </subcellularLocation>
</comment>
<feature type="transmembrane region" description="Helical" evidence="5">
    <location>
        <begin position="377"/>
        <end position="401"/>
    </location>
</feature>
<evidence type="ECO:0000313" key="7">
    <source>
        <dbReference type="Proteomes" id="UP000695000"/>
    </source>
</evidence>
<feature type="transmembrane region" description="Helical" evidence="5">
    <location>
        <begin position="82"/>
        <end position="100"/>
    </location>
</feature>
<dbReference type="SUPFAM" id="SSF103473">
    <property type="entry name" value="MFS general substrate transporter"/>
    <property type="match status" value="1"/>
</dbReference>
<dbReference type="GeneID" id="108568704"/>
<dbReference type="RefSeq" id="XP_017785422.1">
    <property type="nucleotide sequence ID" value="XM_017929933.1"/>
</dbReference>
<dbReference type="InterPro" id="IPR005828">
    <property type="entry name" value="MFS_sugar_transport-like"/>
</dbReference>
<feature type="transmembrane region" description="Helical" evidence="5">
    <location>
        <begin position="299"/>
        <end position="320"/>
    </location>
</feature>
<dbReference type="InterPro" id="IPR036259">
    <property type="entry name" value="MFS_trans_sf"/>
</dbReference>
<evidence type="ECO:0000256" key="5">
    <source>
        <dbReference type="SAM" id="Phobius"/>
    </source>
</evidence>
<feature type="transmembrane region" description="Helical" evidence="5">
    <location>
        <begin position="20"/>
        <end position="39"/>
    </location>
</feature>
<organism evidence="7 8">
    <name type="scientific">Nicrophorus vespilloides</name>
    <name type="common">Boreal carrion beetle</name>
    <dbReference type="NCBI Taxonomy" id="110193"/>
    <lineage>
        <taxon>Eukaryota</taxon>
        <taxon>Metazoa</taxon>
        <taxon>Ecdysozoa</taxon>
        <taxon>Arthropoda</taxon>
        <taxon>Hexapoda</taxon>
        <taxon>Insecta</taxon>
        <taxon>Pterygota</taxon>
        <taxon>Neoptera</taxon>
        <taxon>Endopterygota</taxon>
        <taxon>Coleoptera</taxon>
        <taxon>Polyphaga</taxon>
        <taxon>Staphyliniformia</taxon>
        <taxon>Silphidae</taxon>
        <taxon>Nicrophorinae</taxon>
        <taxon>Nicrophorus</taxon>
    </lineage>
</organism>
<feature type="transmembrane region" description="Helical" evidence="5">
    <location>
        <begin position="140"/>
        <end position="161"/>
    </location>
</feature>
<feature type="transmembrane region" description="Helical" evidence="5">
    <location>
        <begin position="327"/>
        <end position="349"/>
    </location>
</feature>
<keyword evidence="7" id="KW-1185">Reference proteome</keyword>
<evidence type="ECO:0000256" key="3">
    <source>
        <dbReference type="ARBA" id="ARBA00022989"/>
    </source>
</evidence>
<feature type="transmembrane region" description="Helical" evidence="5">
    <location>
        <begin position="106"/>
        <end position="128"/>
    </location>
</feature>
<dbReference type="Gene3D" id="1.20.1250.20">
    <property type="entry name" value="MFS general substrate transporter like domains"/>
    <property type="match status" value="1"/>
</dbReference>
<evidence type="ECO:0000259" key="6">
    <source>
        <dbReference type="PROSITE" id="PS50850"/>
    </source>
</evidence>
<evidence type="ECO:0000256" key="2">
    <source>
        <dbReference type="ARBA" id="ARBA00022692"/>
    </source>
</evidence>
<proteinExistence type="predicted"/>
<evidence type="ECO:0000313" key="8">
    <source>
        <dbReference type="RefSeq" id="XP_017785422.1"/>
    </source>
</evidence>
<keyword evidence="4 5" id="KW-0472">Membrane</keyword>
<dbReference type="Proteomes" id="UP000695000">
    <property type="component" value="Unplaced"/>
</dbReference>
<feature type="transmembrane region" description="Helical" evidence="5">
    <location>
        <begin position="445"/>
        <end position="464"/>
    </location>
</feature>
<evidence type="ECO:0000256" key="1">
    <source>
        <dbReference type="ARBA" id="ARBA00004141"/>
    </source>
</evidence>
<reference evidence="8" key="1">
    <citation type="submission" date="2025-08" db="UniProtKB">
        <authorList>
            <consortium name="RefSeq"/>
        </authorList>
    </citation>
    <scope>IDENTIFICATION</scope>
    <source>
        <tissue evidence="8">Whole Larva</tissue>
    </source>
</reference>
<dbReference type="PANTHER" id="PTHR48021:SF39">
    <property type="entry name" value="MAJOR FACILITATOR SUPERFAMILY (MFS) PROFILE DOMAIN-CONTAINING PROTEIN"/>
    <property type="match status" value="1"/>
</dbReference>
<dbReference type="InterPro" id="IPR005829">
    <property type="entry name" value="Sugar_transporter_CS"/>
</dbReference>
<dbReference type="PANTHER" id="PTHR48021">
    <property type="match status" value="1"/>
</dbReference>